<dbReference type="STRING" id="665118.SAMN02983003_3794"/>
<dbReference type="Pfam" id="PF07007">
    <property type="entry name" value="LprI"/>
    <property type="match status" value="1"/>
</dbReference>
<dbReference type="AlphaFoldDB" id="A0A1K2I4E6"/>
<evidence type="ECO:0000256" key="1">
    <source>
        <dbReference type="SAM" id="SignalP"/>
    </source>
</evidence>
<evidence type="ECO:0000313" key="5">
    <source>
        <dbReference type="Proteomes" id="UP000183447"/>
    </source>
</evidence>
<dbReference type="InterPro" id="IPR037126">
    <property type="entry name" value="PdaC/RsiV-like_sf"/>
</dbReference>
<dbReference type="PANTHER" id="PTHR37549:SF1">
    <property type="entry name" value="LIPOPROTEIN LPRI"/>
    <property type="match status" value="1"/>
</dbReference>
<dbReference type="Gene3D" id="3.30.565.40">
    <property type="entry name" value="Fervidobacterium nodosum Rt17-B1 like"/>
    <property type="match status" value="1"/>
</dbReference>
<accession>A0A1K2I4E6</accession>
<dbReference type="Gene3D" id="3.90.640.20">
    <property type="entry name" value="Heat-shock cognate protein, ATPase"/>
    <property type="match status" value="1"/>
</dbReference>
<feature type="domain" description="Lysozyme inhibitor LprI-like N-terminal" evidence="2">
    <location>
        <begin position="35"/>
        <end position="94"/>
    </location>
</feature>
<sequence length="353" mass="38062">MNKAFLVLLAGLGTGSAPLLSMPAGAASFDCGRATTAFERAICADPELSGDDEVLAVAYATAIGGLSADAGATMRAGQREWLAYVERACTPDGQPLAAAYDDDGLNCLKSEFTSRISGLEESRMIGGKRFYLLERFKTEPPSGEEEWNKVKTTRVSVARIDGTDALAEAFNAYVAGETADWFAAIDAEAQNAANPEAEAEEGEDEFDADTDTTLVVDRVASRMISLEATEYWYGHGAAHGNYAITYRHFLSDQMRPLEASDIFAGEDWATPLAGIVSAALKAQMGDGLWDDYETAVAEAVVDPARWRFTESGMEFRFQPYEVTAYAAGAPVASVPWHDLRDILTEDGEYLGSF</sequence>
<dbReference type="EMBL" id="FPKU01000004">
    <property type="protein sequence ID" value="SFZ86604.1"/>
    <property type="molecule type" value="Genomic_DNA"/>
</dbReference>
<dbReference type="Proteomes" id="UP000183447">
    <property type="component" value="Unassembled WGS sequence"/>
</dbReference>
<dbReference type="PANTHER" id="PTHR37549">
    <property type="entry name" value="LIPOPROTEIN LPRI"/>
    <property type="match status" value="1"/>
</dbReference>
<feature type="signal peptide" evidence="1">
    <location>
        <begin position="1"/>
        <end position="26"/>
    </location>
</feature>
<feature type="domain" description="DUF3298" evidence="3">
    <location>
        <begin position="260"/>
        <end position="336"/>
    </location>
</feature>
<evidence type="ECO:0000313" key="4">
    <source>
        <dbReference type="EMBL" id="SFZ86604.1"/>
    </source>
</evidence>
<reference evidence="4 5" key="1">
    <citation type="submission" date="2016-11" db="EMBL/GenBank/DDBJ databases">
        <authorList>
            <person name="Jaros S."/>
            <person name="Januszkiewicz K."/>
            <person name="Wedrychowicz H."/>
        </authorList>
    </citation>
    <scope>NUCLEOTIDE SEQUENCE [LARGE SCALE GENOMIC DNA]</scope>
    <source>
        <strain evidence="4 5">ATCC 23634</strain>
    </source>
</reference>
<dbReference type="Gene3D" id="1.20.1270.180">
    <property type="match status" value="1"/>
</dbReference>
<dbReference type="Pfam" id="PF11738">
    <property type="entry name" value="DUF3298"/>
    <property type="match status" value="1"/>
</dbReference>
<proteinExistence type="predicted"/>
<protein>
    <submittedName>
        <fullName evidence="4">Uncharacterized protein</fullName>
    </submittedName>
</protein>
<dbReference type="GO" id="GO:0005576">
    <property type="term" value="C:extracellular region"/>
    <property type="evidence" value="ECO:0007669"/>
    <property type="project" value="TreeGrafter"/>
</dbReference>
<dbReference type="InterPro" id="IPR021729">
    <property type="entry name" value="DUF3298"/>
</dbReference>
<dbReference type="OrthoDB" id="122332at2"/>
<evidence type="ECO:0000259" key="2">
    <source>
        <dbReference type="Pfam" id="PF07007"/>
    </source>
</evidence>
<dbReference type="RefSeq" id="WP_072346471.1">
    <property type="nucleotide sequence ID" value="NZ_FPKU01000004.1"/>
</dbReference>
<name>A0A1K2I4E6_9HYPH</name>
<dbReference type="InterPro" id="IPR009739">
    <property type="entry name" value="LprI-like_N"/>
</dbReference>
<keyword evidence="5" id="KW-1185">Reference proteome</keyword>
<organism evidence="4 5">
    <name type="scientific">Devosia enhydra</name>
    <dbReference type="NCBI Taxonomy" id="665118"/>
    <lineage>
        <taxon>Bacteria</taxon>
        <taxon>Pseudomonadati</taxon>
        <taxon>Pseudomonadota</taxon>
        <taxon>Alphaproteobacteria</taxon>
        <taxon>Hyphomicrobiales</taxon>
        <taxon>Devosiaceae</taxon>
        <taxon>Devosia</taxon>
    </lineage>
</organism>
<gene>
    <name evidence="4" type="ORF">SAMN02983003_3794</name>
</gene>
<keyword evidence="1" id="KW-0732">Signal</keyword>
<dbReference type="InterPro" id="IPR052755">
    <property type="entry name" value="Lysozyme_Inhibitor_LprI"/>
</dbReference>
<evidence type="ECO:0000259" key="3">
    <source>
        <dbReference type="Pfam" id="PF11738"/>
    </source>
</evidence>
<feature type="chain" id="PRO_5012927691" evidence="1">
    <location>
        <begin position="27"/>
        <end position="353"/>
    </location>
</feature>